<dbReference type="GO" id="GO:0004177">
    <property type="term" value="F:aminopeptidase activity"/>
    <property type="evidence" value="ECO:0007669"/>
    <property type="project" value="UniProtKB-KW"/>
</dbReference>
<sequence>MSGVRLRELGLDLPLDPCGPDNAITDVPGVRVGHTTLVSGHGPLVIGRGPVRTGVTVIKPRPGYERDSPVYAGAATLNGNGEFTGLEWVRESGLLTTPIAITNTHSVGTVRDALVRYDPEHATRTDYWSMPAVAETYDGVLNDINGMHVREEHVHAALRAAAAGPVAEGSVGGGTGMICHGFKGGIGTASRLAGPWTVGALVQANYGRREDLRVCGYPVGRLLGEDVVPLPGAALAPGSGSIIIVLATDAPLLADQCRRLAQRAFVGLARVGGGCADSSGDIALAFATGNEGLTPEYVTAAEQPISVRTLPHQALSPLFEAAAGATEEAILNVLLAAETMTGAGGVTAHGLSTAVLIDALRRCSP</sequence>
<keyword evidence="2" id="KW-0031">Aminopeptidase</keyword>
<dbReference type="Gene3D" id="3.60.70.12">
    <property type="entry name" value="L-amino peptidase D-ALA esterase/amidase"/>
    <property type="match status" value="1"/>
</dbReference>
<evidence type="ECO:0000256" key="1">
    <source>
        <dbReference type="ARBA" id="ARBA00007068"/>
    </source>
</evidence>
<reference evidence="2 3" key="1">
    <citation type="journal article" date="2014" name="BMC Genomics">
        <title>Complete genome sequence of producer of the glycopeptide antibiotic Aculeximycin Kutzneria albida DSM 43870T, a representative of minor genus of Pseudonocardiaceae.</title>
        <authorList>
            <person name="Rebets Y."/>
            <person name="Tokovenko B."/>
            <person name="Lushchyk I."/>
            <person name="Ruckert C."/>
            <person name="Zaburannyi N."/>
            <person name="Bechthold A."/>
            <person name="Kalinowski J."/>
            <person name="Luzhetskyy A."/>
        </authorList>
    </citation>
    <scope>NUCLEOTIDE SEQUENCE [LARGE SCALE GENOMIC DNA]</scope>
    <source>
        <strain evidence="2">DSM 43870</strain>
    </source>
</reference>
<evidence type="ECO:0000313" key="2">
    <source>
        <dbReference type="EMBL" id="AHH96879.1"/>
    </source>
</evidence>
<dbReference type="Proteomes" id="UP000019225">
    <property type="component" value="Chromosome"/>
</dbReference>
<dbReference type="PATRIC" id="fig|1449976.3.peg.3535"/>
<keyword evidence="3" id="KW-1185">Reference proteome</keyword>
<dbReference type="STRING" id="1449976.KALB_3515"/>
<dbReference type="InterPro" id="IPR016117">
    <property type="entry name" value="ArgJ-like_dom_sf"/>
</dbReference>
<gene>
    <name evidence="2" type="ORF">KALB_3515</name>
</gene>
<dbReference type="InterPro" id="IPR005321">
    <property type="entry name" value="Peptidase_S58_DmpA"/>
</dbReference>
<organism evidence="2 3">
    <name type="scientific">Kutzneria albida DSM 43870</name>
    <dbReference type="NCBI Taxonomy" id="1449976"/>
    <lineage>
        <taxon>Bacteria</taxon>
        <taxon>Bacillati</taxon>
        <taxon>Actinomycetota</taxon>
        <taxon>Actinomycetes</taxon>
        <taxon>Pseudonocardiales</taxon>
        <taxon>Pseudonocardiaceae</taxon>
        <taxon>Kutzneria</taxon>
    </lineage>
</organism>
<dbReference type="SUPFAM" id="SSF56266">
    <property type="entry name" value="DmpA/ArgJ-like"/>
    <property type="match status" value="1"/>
</dbReference>
<proteinExistence type="inferred from homology"/>
<keyword evidence="2" id="KW-0378">Hydrolase</keyword>
<dbReference type="CDD" id="cd02253">
    <property type="entry name" value="DmpA"/>
    <property type="match status" value="1"/>
</dbReference>
<dbReference type="eggNOG" id="COG3191">
    <property type="taxonomic scope" value="Bacteria"/>
</dbReference>
<dbReference type="HOGENOM" id="CLU_024709_0_0_11"/>
<dbReference type="EMBL" id="CP007155">
    <property type="protein sequence ID" value="AHH96879.1"/>
    <property type="molecule type" value="Genomic_DNA"/>
</dbReference>
<comment type="similarity">
    <text evidence="1">Belongs to the peptidase S58 family.</text>
</comment>
<protein>
    <submittedName>
        <fullName evidence="2">D-aminopeptidase</fullName>
    </submittedName>
</protein>
<dbReference type="Pfam" id="PF03576">
    <property type="entry name" value="Peptidase_S58"/>
    <property type="match status" value="1"/>
</dbReference>
<evidence type="ECO:0000313" key="3">
    <source>
        <dbReference type="Proteomes" id="UP000019225"/>
    </source>
</evidence>
<accession>W5WFD8</accession>
<keyword evidence="2" id="KW-0645">Protease</keyword>
<dbReference type="KEGG" id="kal:KALB_3515"/>
<dbReference type="PANTHER" id="PTHR36512">
    <property type="entry name" value="D-AMINOPEPTIDASE"/>
    <property type="match status" value="1"/>
</dbReference>
<dbReference type="AlphaFoldDB" id="W5WFD8"/>
<name>W5WFD8_9PSEU</name>
<dbReference type="PANTHER" id="PTHR36512:SF3">
    <property type="entry name" value="BLR5678 PROTEIN"/>
    <property type="match status" value="1"/>
</dbReference>